<dbReference type="InterPro" id="IPR008965">
    <property type="entry name" value="CBM2/CBM3_carb-bd_dom_sf"/>
</dbReference>
<dbReference type="PANTHER" id="PTHR34876">
    <property type="match status" value="1"/>
</dbReference>
<dbReference type="EMBL" id="JAANNT010000003">
    <property type="protein sequence ID" value="NUV28051.1"/>
    <property type="molecule type" value="Genomic_DNA"/>
</dbReference>
<keyword evidence="6 10" id="KW-0326">Glycosidase</keyword>
<evidence type="ECO:0000256" key="1">
    <source>
        <dbReference type="ARBA" id="ARBA00022729"/>
    </source>
</evidence>
<evidence type="ECO:0000256" key="3">
    <source>
        <dbReference type="ARBA" id="ARBA00023001"/>
    </source>
</evidence>
<dbReference type="Proteomes" id="UP000540128">
    <property type="component" value="Unassembled WGS sequence"/>
</dbReference>
<dbReference type="PANTHER" id="PTHR34876:SF4">
    <property type="entry name" value="1,4-BETA-D-GLUCAN CELLOBIOHYDROLASE C-RELATED"/>
    <property type="match status" value="1"/>
</dbReference>
<evidence type="ECO:0000256" key="11">
    <source>
        <dbReference type="SAM" id="MobiDB-lite"/>
    </source>
</evidence>
<dbReference type="Pfam" id="PF01341">
    <property type="entry name" value="Glyco_hydro_6"/>
    <property type="match status" value="1"/>
</dbReference>
<accession>A0A7Y6C6P8</accession>
<proteinExistence type="inferred from homology"/>
<dbReference type="Pfam" id="PF00041">
    <property type="entry name" value="fn3"/>
    <property type="match status" value="1"/>
</dbReference>
<dbReference type="AlphaFoldDB" id="A0A7Y6C6P8"/>
<evidence type="ECO:0000259" key="13">
    <source>
        <dbReference type="PROSITE" id="PS51172"/>
    </source>
</evidence>
<dbReference type="PROSITE" id="PS00656">
    <property type="entry name" value="GLYCOSYL_HYDROL_F6_2"/>
    <property type="match status" value="1"/>
</dbReference>
<dbReference type="SUPFAM" id="SSF51989">
    <property type="entry name" value="Glycosyl hydrolases family 6, cellulases"/>
    <property type="match status" value="1"/>
</dbReference>
<evidence type="ECO:0000256" key="2">
    <source>
        <dbReference type="ARBA" id="ARBA00022801"/>
    </source>
</evidence>
<dbReference type="SMART" id="SM01067">
    <property type="entry name" value="CBM_3"/>
    <property type="match status" value="1"/>
</dbReference>
<dbReference type="SUPFAM" id="SSF49265">
    <property type="entry name" value="Fibronectin type III"/>
    <property type="match status" value="1"/>
</dbReference>
<dbReference type="GO" id="GO:0004553">
    <property type="term" value="F:hydrolase activity, hydrolyzing O-glycosyl compounds"/>
    <property type="evidence" value="ECO:0007669"/>
    <property type="project" value="InterPro"/>
</dbReference>
<dbReference type="GO" id="GO:0030245">
    <property type="term" value="P:cellulose catabolic process"/>
    <property type="evidence" value="ECO:0007669"/>
    <property type="project" value="UniProtKB-KW"/>
</dbReference>
<evidence type="ECO:0000256" key="7">
    <source>
        <dbReference type="ARBA" id="ARBA00023326"/>
    </source>
</evidence>
<dbReference type="Pfam" id="PF00942">
    <property type="entry name" value="CBM_3"/>
    <property type="match status" value="1"/>
</dbReference>
<protein>
    <recommendedName>
        <fullName evidence="10">Glucanase</fullName>
        <ecNumber evidence="10">3.2.1.-</ecNumber>
    </recommendedName>
</protein>
<evidence type="ECO:0000259" key="12">
    <source>
        <dbReference type="PROSITE" id="PS50853"/>
    </source>
</evidence>
<dbReference type="Gene3D" id="2.60.40.10">
    <property type="entry name" value="Immunoglobulins"/>
    <property type="match status" value="1"/>
</dbReference>
<feature type="signal peptide" evidence="10">
    <location>
        <begin position="1"/>
        <end position="38"/>
    </location>
</feature>
<dbReference type="PROSITE" id="PS50853">
    <property type="entry name" value="FN3"/>
    <property type="match status" value="1"/>
</dbReference>
<keyword evidence="1 10" id="KW-0732">Signal</keyword>
<comment type="caution">
    <text evidence="14">The sequence shown here is derived from an EMBL/GenBank/DDBJ whole genome shotgun (WGS) entry which is preliminary data.</text>
</comment>
<feature type="chain" id="PRO_5039750849" description="Glucanase" evidence="10">
    <location>
        <begin position="39"/>
        <end position="721"/>
    </location>
</feature>
<name>A0A7Y6C6P8_9ACTN</name>
<evidence type="ECO:0000313" key="15">
    <source>
        <dbReference type="Proteomes" id="UP000540128"/>
    </source>
</evidence>
<feature type="domain" description="Fibronectin type-III" evidence="12">
    <location>
        <begin position="484"/>
        <end position="569"/>
    </location>
</feature>
<dbReference type="PROSITE" id="PS51172">
    <property type="entry name" value="CBM3"/>
    <property type="match status" value="1"/>
</dbReference>
<gene>
    <name evidence="14" type="ORF">G6W59_06820</name>
</gene>
<organism evidence="14 15">
    <name type="scientific">Streptomyces odorifer</name>
    <dbReference type="NCBI Taxonomy" id="53450"/>
    <lineage>
        <taxon>Bacteria</taxon>
        <taxon>Bacillati</taxon>
        <taxon>Actinomycetota</taxon>
        <taxon>Actinomycetes</taxon>
        <taxon>Kitasatosporales</taxon>
        <taxon>Streptomycetaceae</taxon>
        <taxon>Streptomyces</taxon>
        <taxon>Streptomyces albidoflavus group</taxon>
    </lineage>
</organism>
<keyword evidence="15" id="KW-1185">Reference proteome</keyword>
<dbReference type="InterPro" id="IPR003961">
    <property type="entry name" value="FN3_dom"/>
</dbReference>
<dbReference type="InterPro" id="IPR036116">
    <property type="entry name" value="FN3_sf"/>
</dbReference>
<dbReference type="PRINTS" id="PR00733">
    <property type="entry name" value="GLHYDRLASE6"/>
</dbReference>
<evidence type="ECO:0000256" key="10">
    <source>
        <dbReference type="RuleBase" id="RU361186"/>
    </source>
</evidence>
<feature type="domain" description="CBM3" evidence="13">
    <location>
        <begin position="572"/>
        <end position="721"/>
    </location>
</feature>
<reference evidence="14 15" key="1">
    <citation type="submission" date="2020-03" db="EMBL/GenBank/DDBJ databases">
        <title>Complete genome sequence of sixteen Streptomyces strains facilitates identification of candidate genes involved in plant growth-promotion in grain legumes and cereals.</title>
        <authorList>
            <person name="Gopalakrishnan S."/>
            <person name="Thakur V."/>
            <person name="Saxena R."/>
            <person name="Vadlamudi S."/>
            <person name="Purohit S."/>
            <person name="Kumar V."/>
            <person name="Rathore A."/>
            <person name="Chitikineni A."/>
            <person name="Varshney R.K."/>
        </authorList>
    </citation>
    <scope>NUCLEOTIDE SEQUENCE [LARGE SCALE GENOMIC DNA]</scope>
    <source>
        <strain evidence="14 15">KAI-180</strain>
    </source>
</reference>
<dbReference type="RefSeq" id="WP_047467932.1">
    <property type="nucleotide sequence ID" value="NZ_JAANNT010000003.1"/>
</dbReference>
<sequence length="721" mass="75096">MSTRSRGKSPSGGAGHRRRARPAAALTALFLGASLAVAVPGSASADAEDVTAARVDNPYVGATPYVNPDWSARAAAEPGGSAIADEPSFVWMDRIAAIEGTTAGRGLKEHLDTALDQGADLFQVVIYDLPGRDCSALASNGELGPTEIGRYKSEYIDPIAELLADPAYADLRIVALIEPDSLPNLVTNAGGTAGSTPECAVMKENGNYEKGVGYALSTLGDIPNVYNYVDAAHHGWLGWDTNFVPAAQQFKKAATTEGATVDDVHGFIVNTANYSVLKEPYLKITDTVNGTTVRQSKWVDWNYYVDELTFAQGLREELVRQGFDSGLGMLIDTARNGWGGDDRPTGPGPTTSVDAYVDGSRADRRIHAGNWCNQSGAGVGERPVTAPEPGIDAYVWAKPPGESDGSSEPIDNDEGKGFDRMCDPTYEGNGRNGFSLTGALPDSPVAGHWFSAQFQELLANAHPPLDGGGEPGGPGEDDTTAPTAPTGLKTTATSATTVSLSWTAATDDTGVTGYDVYRDGTRVGSTTTTAYADSGLAPGTAYTYTVRAKDAAGNVSAPSASLAATTDEGGGSTGALKVQYRTSDTSPTDNQIRMGLQVVNTGQSAVNLADVKLRYWFTPDGSSAVTSTCDWAQLGCGGVTHTVKQASGSAPGASHYVEVGFASGSLAPGAATGEIQLRLNKADWSTFDESDDYSRSTSTGFTDHAKIGLYLGAALTWGTAP</sequence>
<dbReference type="InterPro" id="IPR016288">
    <property type="entry name" value="Beta_cellobiohydrolase"/>
</dbReference>
<evidence type="ECO:0000256" key="4">
    <source>
        <dbReference type="ARBA" id="ARBA00023157"/>
    </source>
</evidence>
<keyword evidence="7 10" id="KW-0624">Polysaccharide degradation</keyword>
<dbReference type="InterPro" id="IPR001956">
    <property type="entry name" value="CBM3"/>
</dbReference>
<dbReference type="InterPro" id="IPR036966">
    <property type="entry name" value="CBM3_sf"/>
</dbReference>
<dbReference type="Gene3D" id="3.20.20.40">
    <property type="entry name" value="1, 4-beta cellobiohydrolase"/>
    <property type="match status" value="1"/>
</dbReference>
<evidence type="ECO:0000256" key="8">
    <source>
        <dbReference type="PROSITE-ProRule" id="PRU10056"/>
    </source>
</evidence>
<evidence type="ECO:0000256" key="6">
    <source>
        <dbReference type="ARBA" id="ARBA00023295"/>
    </source>
</evidence>
<evidence type="ECO:0000256" key="9">
    <source>
        <dbReference type="PROSITE-ProRule" id="PRU10057"/>
    </source>
</evidence>
<evidence type="ECO:0000313" key="14">
    <source>
        <dbReference type="EMBL" id="NUV28051.1"/>
    </source>
</evidence>
<dbReference type="GO" id="GO:0030248">
    <property type="term" value="F:cellulose binding"/>
    <property type="evidence" value="ECO:0007669"/>
    <property type="project" value="InterPro"/>
</dbReference>
<keyword evidence="5 10" id="KW-0119">Carbohydrate metabolism</keyword>
<dbReference type="Gene3D" id="2.60.40.710">
    <property type="entry name" value="Endoglucanase-like"/>
    <property type="match status" value="1"/>
</dbReference>
<evidence type="ECO:0000256" key="5">
    <source>
        <dbReference type="ARBA" id="ARBA00023277"/>
    </source>
</evidence>
<dbReference type="EC" id="3.2.1.-" evidence="10"/>
<keyword evidence="2 10" id="KW-0378">Hydrolase</keyword>
<keyword evidence="3 10" id="KW-0136">Cellulose degradation</keyword>
<feature type="region of interest" description="Disordered" evidence="11">
    <location>
        <begin position="461"/>
        <end position="490"/>
    </location>
</feature>
<dbReference type="PROSITE" id="PS00655">
    <property type="entry name" value="GLYCOSYL_HYDROL_F6_1"/>
    <property type="match status" value="1"/>
</dbReference>
<feature type="active site" description="Proton donor" evidence="9">
    <location>
        <position position="180"/>
    </location>
</feature>
<dbReference type="InterPro" id="IPR036434">
    <property type="entry name" value="Beta_cellobiohydrolase_sf"/>
</dbReference>
<dbReference type="SMART" id="SM00060">
    <property type="entry name" value="FN3"/>
    <property type="match status" value="1"/>
</dbReference>
<dbReference type="SUPFAM" id="SSF49384">
    <property type="entry name" value="Carbohydrate-binding domain"/>
    <property type="match status" value="1"/>
</dbReference>
<dbReference type="CDD" id="cd00063">
    <property type="entry name" value="FN3"/>
    <property type="match status" value="1"/>
</dbReference>
<dbReference type="InterPro" id="IPR013783">
    <property type="entry name" value="Ig-like_fold"/>
</dbReference>
<feature type="active site" evidence="8">
    <location>
        <position position="133"/>
    </location>
</feature>
<dbReference type="InterPro" id="IPR001524">
    <property type="entry name" value="Glyco_hydro_6_CS"/>
</dbReference>
<comment type="similarity">
    <text evidence="10">Belongs to the glycosyl hydrolase family 6.</text>
</comment>
<keyword evidence="4" id="KW-1015">Disulfide bond</keyword>
<dbReference type="FunFam" id="2.60.40.10:FF:001114">
    <property type="entry name" value="Chitinase A1"/>
    <property type="match status" value="1"/>
</dbReference>